<dbReference type="PROSITE" id="PS50222">
    <property type="entry name" value="EF_HAND_2"/>
    <property type="match status" value="2"/>
</dbReference>
<dbReference type="InterPro" id="IPR018247">
    <property type="entry name" value="EF_Hand_1_Ca_BS"/>
</dbReference>
<protein>
    <recommendedName>
        <fullName evidence="9">EF-hand domain-containing protein</fullName>
    </recommendedName>
</protein>
<evidence type="ECO:0000256" key="8">
    <source>
        <dbReference type="SAM" id="MobiDB-lite"/>
    </source>
</evidence>
<keyword evidence="2" id="KW-0677">Repeat</keyword>
<gene>
    <name evidence="10" type="ORF">RRG08_041288</name>
</gene>
<evidence type="ECO:0000256" key="2">
    <source>
        <dbReference type="ARBA" id="ARBA00022737"/>
    </source>
</evidence>
<evidence type="ECO:0000256" key="3">
    <source>
        <dbReference type="ARBA" id="ARBA00022837"/>
    </source>
</evidence>
<dbReference type="SMART" id="SM00054">
    <property type="entry name" value="EFh"/>
    <property type="match status" value="2"/>
</dbReference>
<keyword evidence="6" id="KW-0514">Muscle protein</keyword>
<dbReference type="GO" id="GO:0016459">
    <property type="term" value="C:myosin complex"/>
    <property type="evidence" value="ECO:0007669"/>
    <property type="project" value="UniProtKB-KW"/>
</dbReference>
<keyword evidence="3" id="KW-0106">Calcium</keyword>
<evidence type="ECO:0000256" key="4">
    <source>
        <dbReference type="ARBA" id="ARBA00023123"/>
    </source>
</evidence>
<sequence length="190" mass="21933">MSSTRTKKKQRTRTQRYTSNVFAMFNQAQIQEFKEAFNMIDQNRDGYVDKEDLFEMFTSLGKNPTDADLDLMIAMAPGPINFTMFLTLFGEKLNGTDPEDVIKNAFACFDDRSNGYIPEDYFRECLMTMGDRWSEEMVDDLLHGAPIQEGRFDYIEFTRTLKHGAREKDDDNIEHQSSGQGEGRGQEEEA</sequence>
<evidence type="ECO:0000313" key="10">
    <source>
        <dbReference type="EMBL" id="KAK3750259.1"/>
    </source>
</evidence>
<feature type="domain" description="EF-hand" evidence="9">
    <location>
        <begin position="28"/>
        <end position="63"/>
    </location>
</feature>
<dbReference type="Pfam" id="PF13499">
    <property type="entry name" value="EF-hand_7"/>
    <property type="match status" value="1"/>
</dbReference>
<dbReference type="Proteomes" id="UP001283361">
    <property type="component" value="Unassembled WGS sequence"/>
</dbReference>
<evidence type="ECO:0000259" key="9">
    <source>
        <dbReference type="PROSITE" id="PS50222"/>
    </source>
</evidence>
<dbReference type="InterPro" id="IPR011992">
    <property type="entry name" value="EF-hand-dom_pair"/>
</dbReference>
<evidence type="ECO:0000256" key="5">
    <source>
        <dbReference type="ARBA" id="ARBA00023175"/>
    </source>
</evidence>
<dbReference type="AlphaFoldDB" id="A0AAE0YLB7"/>
<dbReference type="FunFam" id="1.10.238.10:FF:000007">
    <property type="entry name" value="Putative myosin regulatory light chain sqh"/>
    <property type="match status" value="1"/>
</dbReference>
<dbReference type="PROSITE" id="PS00018">
    <property type="entry name" value="EF_HAND_1"/>
    <property type="match status" value="1"/>
</dbReference>
<feature type="domain" description="EF-hand" evidence="9">
    <location>
        <begin position="97"/>
        <end position="132"/>
    </location>
</feature>
<dbReference type="CDD" id="cd00051">
    <property type="entry name" value="EFh"/>
    <property type="match status" value="1"/>
</dbReference>
<dbReference type="InterPro" id="IPR050403">
    <property type="entry name" value="Myosin_RLC"/>
</dbReference>
<dbReference type="InterPro" id="IPR002048">
    <property type="entry name" value="EF_hand_dom"/>
</dbReference>
<comment type="caution">
    <text evidence="10">The sequence shown here is derived from an EMBL/GenBank/DDBJ whole genome shotgun (WGS) entry which is preliminary data.</text>
</comment>
<evidence type="ECO:0000313" key="11">
    <source>
        <dbReference type="Proteomes" id="UP001283361"/>
    </source>
</evidence>
<keyword evidence="11" id="KW-1185">Reference proteome</keyword>
<organism evidence="10 11">
    <name type="scientific">Elysia crispata</name>
    <name type="common">lettuce slug</name>
    <dbReference type="NCBI Taxonomy" id="231223"/>
    <lineage>
        <taxon>Eukaryota</taxon>
        <taxon>Metazoa</taxon>
        <taxon>Spiralia</taxon>
        <taxon>Lophotrochozoa</taxon>
        <taxon>Mollusca</taxon>
        <taxon>Gastropoda</taxon>
        <taxon>Heterobranchia</taxon>
        <taxon>Euthyneura</taxon>
        <taxon>Panpulmonata</taxon>
        <taxon>Sacoglossa</taxon>
        <taxon>Placobranchoidea</taxon>
        <taxon>Plakobranchidae</taxon>
        <taxon>Elysia</taxon>
    </lineage>
</organism>
<dbReference type="EMBL" id="JAWDGP010005893">
    <property type="protein sequence ID" value="KAK3750259.1"/>
    <property type="molecule type" value="Genomic_DNA"/>
</dbReference>
<dbReference type="Gene3D" id="1.10.238.10">
    <property type="entry name" value="EF-hand"/>
    <property type="match status" value="2"/>
</dbReference>
<name>A0AAE0YLB7_9GAST</name>
<proteinExistence type="predicted"/>
<evidence type="ECO:0000256" key="6">
    <source>
        <dbReference type="ARBA" id="ARBA00023179"/>
    </source>
</evidence>
<dbReference type="GO" id="GO:0005509">
    <property type="term" value="F:calcium ion binding"/>
    <property type="evidence" value="ECO:0007669"/>
    <property type="project" value="InterPro"/>
</dbReference>
<feature type="region of interest" description="Disordered" evidence="8">
    <location>
        <begin position="165"/>
        <end position="190"/>
    </location>
</feature>
<reference evidence="10" key="1">
    <citation type="journal article" date="2023" name="G3 (Bethesda)">
        <title>A reference genome for the long-term kleptoplast-retaining sea slug Elysia crispata morphotype clarki.</title>
        <authorList>
            <person name="Eastman K.E."/>
            <person name="Pendleton A.L."/>
            <person name="Shaikh M.A."/>
            <person name="Suttiyut T."/>
            <person name="Ogas R."/>
            <person name="Tomko P."/>
            <person name="Gavelis G."/>
            <person name="Widhalm J.R."/>
            <person name="Wisecaver J.H."/>
        </authorList>
    </citation>
    <scope>NUCLEOTIDE SEQUENCE</scope>
    <source>
        <strain evidence="10">ECLA1</strain>
    </source>
</reference>
<dbReference type="PANTHER" id="PTHR23049">
    <property type="entry name" value="MYOSIN REGULATORY LIGHT CHAIN 2"/>
    <property type="match status" value="1"/>
</dbReference>
<comment type="function">
    <text evidence="7">In molluscan muscle, calcium regulation is associated with myosin rather than with actin. Muscle myosin contains two types of light chains: the catalytic light chain, essential for ATPase activity, and the regulatory light chain, a calcium-binding protein responsible for Ca(2+) dependent binding and Ca(2+) dependent Mg-ATPase activity.</text>
</comment>
<keyword evidence="1" id="KW-0479">Metal-binding</keyword>
<accession>A0AAE0YLB7</accession>
<keyword evidence="4" id="KW-0518">Myosin</keyword>
<dbReference type="SUPFAM" id="SSF47473">
    <property type="entry name" value="EF-hand"/>
    <property type="match status" value="1"/>
</dbReference>
<evidence type="ECO:0000256" key="7">
    <source>
        <dbReference type="ARBA" id="ARBA00049593"/>
    </source>
</evidence>
<evidence type="ECO:0000256" key="1">
    <source>
        <dbReference type="ARBA" id="ARBA00022723"/>
    </source>
</evidence>
<keyword evidence="5" id="KW-0505">Motor protein</keyword>